<feature type="region of interest" description="Disordered" evidence="1">
    <location>
        <begin position="136"/>
        <end position="156"/>
    </location>
</feature>
<gene>
    <name evidence="2" type="ORF">A3I41_00135</name>
</gene>
<protein>
    <submittedName>
        <fullName evidence="2">Uncharacterized protein</fullName>
    </submittedName>
</protein>
<reference evidence="2 3" key="1">
    <citation type="journal article" date="2016" name="Nat. Commun.">
        <title>Thousands of microbial genomes shed light on interconnected biogeochemical processes in an aquifer system.</title>
        <authorList>
            <person name="Anantharaman K."/>
            <person name="Brown C.T."/>
            <person name="Hug L.A."/>
            <person name="Sharon I."/>
            <person name="Castelle C.J."/>
            <person name="Probst A.J."/>
            <person name="Thomas B.C."/>
            <person name="Singh A."/>
            <person name="Wilkins M.J."/>
            <person name="Karaoz U."/>
            <person name="Brodie E.L."/>
            <person name="Williams K.H."/>
            <person name="Hubbard S.S."/>
            <person name="Banfield J.F."/>
        </authorList>
    </citation>
    <scope>NUCLEOTIDE SEQUENCE [LARGE SCALE GENOMIC DNA]</scope>
</reference>
<proteinExistence type="predicted"/>
<accession>A0A1F7VDR8</accession>
<evidence type="ECO:0000313" key="3">
    <source>
        <dbReference type="Proteomes" id="UP000176593"/>
    </source>
</evidence>
<feature type="compositionally biased region" description="Low complexity" evidence="1">
    <location>
        <begin position="144"/>
        <end position="156"/>
    </location>
</feature>
<organism evidence="2 3">
    <name type="scientific">Candidatus Uhrbacteria bacterium RIFCSPLOWO2_02_FULL_48_18</name>
    <dbReference type="NCBI Taxonomy" id="1802408"/>
    <lineage>
        <taxon>Bacteria</taxon>
        <taxon>Candidatus Uhriibacteriota</taxon>
    </lineage>
</organism>
<name>A0A1F7VDR8_9BACT</name>
<evidence type="ECO:0000313" key="2">
    <source>
        <dbReference type="EMBL" id="OGL88127.1"/>
    </source>
</evidence>
<dbReference type="EMBL" id="MGEQ01000001">
    <property type="protein sequence ID" value="OGL88127.1"/>
    <property type="molecule type" value="Genomic_DNA"/>
</dbReference>
<dbReference type="AlphaFoldDB" id="A0A1F7VDR8"/>
<evidence type="ECO:0000256" key="1">
    <source>
        <dbReference type="SAM" id="MobiDB-lite"/>
    </source>
</evidence>
<comment type="caution">
    <text evidence="2">The sequence shown here is derived from an EMBL/GenBank/DDBJ whole genome shotgun (WGS) entry which is preliminary data.</text>
</comment>
<dbReference type="Proteomes" id="UP000176593">
    <property type="component" value="Unassembled WGS sequence"/>
</dbReference>
<sequence length="156" mass="18107">MMTEFKLRFGQLTKKARVMFMEGNITFGQAHQFSTARHRFRKVQLNDLTRRHIDHHTEILKSLPFITYSIQSVDDLMHEISRLPRAIQHAIMSGQLTLVQARYARERSLGRKDIAALTSRNATDLITAPVTRPVRKAPRDLVPLRRPSSPRIPTRR</sequence>